<sequence>MTSIARLFQDTLVSGNDAHQVLSQGIQLRRLNAGAQTGLALQIAREVLQPGQLQRVLERRFEQALMFDGCFIYLDTQGALVIWHALPAQPLDTDRLDVIIHRLLSLANLEALNVSRHRY</sequence>
<gene>
    <name evidence="1" type="ORF">GIR22_12515</name>
</gene>
<organism evidence="1 2">
    <name type="scientific">Pseudomonas karstica</name>
    <dbReference type="NCBI Taxonomy" id="1055468"/>
    <lineage>
        <taxon>Bacteria</taxon>
        <taxon>Pseudomonadati</taxon>
        <taxon>Pseudomonadota</taxon>
        <taxon>Gammaproteobacteria</taxon>
        <taxon>Pseudomonadales</taxon>
        <taxon>Pseudomonadaceae</taxon>
        <taxon>Pseudomonas</taxon>
    </lineage>
</organism>
<reference evidence="1 2" key="1">
    <citation type="submission" date="2019-11" db="EMBL/GenBank/DDBJ databases">
        <title>Pseudmonas karstica sp. nov. and Pseudomonas spelaei sp. nov. from caves.</title>
        <authorList>
            <person name="Zeman M."/>
        </authorList>
    </citation>
    <scope>NUCLEOTIDE SEQUENCE [LARGE SCALE GENOMIC DNA]</scope>
    <source>
        <strain evidence="1 2">CCM 7891</strain>
    </source>
</reference>
<dbReference type="Proteomes" id="UP000431485">
    <property type="component" value="Unassembled WGS sequence"/>
</dbReference>
<comment type="caution">
    <text evidence="1">The sequence shown here is derived from an EMBL/GenBank/DDBJ whole genome shotgun (WGS) entry which is preliminary data.</text>
</comment>
<dbReference type="RefSeq" id="WP_154743621.1">
    <property type="nucleotide sequence ID" value="NZ_JBHSTG010000008.1"/>
</dbReference>
<protein>
    <submittedName>
        <fullName evidence="1">Transcriptional regulator</fullName>
    </submittedName>
</protein>
<dbReference type="EMBL" id="WLYI01000015">
    <property type="protein sequence ID" value="MTD19941.1"/>
    <property type="molecule type" value="Genomic_DNA"/>
</dbReference>
<evidence type="ECO:0000313" key="2">
    <source>
        <dbReference type="Proteomes" id="UP000431485"/>
    </source>
</evidence>
<name>A0A7X2RSW0_9PSED</name>
<evidence type="ECO:0000313" key="1">
    <source>
        <dbReference type="EMBL" id="MTD19941.1"/>
    </source>
</evidence>
<proteinExistence type="predicted"/>
<dbReference type="OrthoDB" id="7017184at2"/>
<keyword evidence="2" id="KW-1185">Reference proteome</keyword>
<dbReference type="AlphaFoldDB" id="A0A7X2RSW0"/>
<accession>A0A7X2RSW0</accession>